<protein>
    <submittedName>
        <fullName evidence="2">Uncharacterized protein</fullName>
    </submittedName>
</protein>
<evidence type="ECO:0000313" key="3">
    <source>
        <dbReference type="Proteomes" id="UP000824120"/>
    </source>
</evidence>
<feature type="compositionally biased region" description="Polar residues" evidence="1">
    <location>
        <begin position="31"/>
        <end position="41"/>
    </location>
</feature>
<sequence length="329" mass="37591">MASHPYNTRSKGKNKMAYKDGNESDNDKVRNQMTSQETVSTEEVRTLRQQMAEMYEAWTSGQAPSSSIHDYLNTNMTPSIQVSTNDPIYPPGFGPYTNTSNVAGTSTVRPLSALIMSNPLFMPTMLTNSIPNPTMVPKSKNDLHPMFFMTMATPLKRPLKFQALIPRLINIVLISKWRRQWREQAARVKPPMKELEMIDVFLQAQEPDYFHYLLSAVGKTFSEVIKVGEMVENGIKSGKIPILAPSYLQWRAPLPQNHPPPPQIHQNTIRIPFRPRREYKRGNGAKDEFTPIGELYASFFKKLWTLNVLSPIERKMSNPPPKNLDYSQH</sequence>
<dbReference type="PANTHER" id="PTHR32108:SF9">
    <property type="entry name" value="REVERSE TRANSCRIPTASE RNASE H-LIKE DOMAIN-CONTAINING PROTEIN"/>
    <property type="match status" value="1"/>
</dbReference>
<accession>A0A9J5XT93</accession>
<dbReference type="EMBL" id="JACXVP010000008">
    <property type="protein sequence ID" value="KAG5590508.1"/>
    <property type="molecule type" value="Genomic_DNA"/>
</dbReference>
<dbReference type="AlphaFoldDB" id="A0A9J5XT93"/>
<feature type="region of interest" description="Disordered" evidence="1">
    <location>
        <begin position="1"/>
        <end position="43"/>
    </location>
</feature>
<feature type="compositionally biased region" description="Basic and acidic residues" evidence="1">
    <location>
        <begin position="17"/>
        <end position="30"/>
    </location>
</feature>
<dbReference type="OrthoDB" id="1247406at2759"/>
<organism evidence="2 3">
    <name type="scientific">Solanum commersonii</name>
    <name type="common">Commerson's wild potato</name>
    <name type="synonym">Commerson's nightshade</name>
    <dbReference type="NCBI Taxonomy" id="4109"/>
    <lineage>
        <taxon>Eukaryota</taxon>
        <taxon>Viridiplantae</taxon>
        <taxon>Streptophyta</taxon>
        <taxon>Embryophyta</taxon>
        <taxon>Tracheophyta</taxon>
        <taxon>Spermatophyta</taxon>
        <taxon>Magnoliopsida</taxon>
        <taxon>eudicotyledons</taxon>
        <taxon>Gunneridae</taxon>
        <taxon>Pentapetalae</taxon>
        <taxon>asterids</taxon>
        <taxon>lamiids</taxon>
        <taxon>Solanales</taxon>
        <taxon>Solanaceae</taxon>
        <taxon>Solanoideae</taxon>
        <taxon>Solaneae</taxon>
        <taxon>Solanum</taxon>
    </lineage>
</organism>
<reference evidence="2 3" key="1">
    <citation type="submission" date="2020-09" db="EMBL/GenBank/DDBJ databases">
        <title>De no assembly of potato wild relative species, Solanum commersonii.</title>
        <authorList>
            <person name="Cho K."/>
        </authorList>
    </citation>
    <scope>NUCLEOTIDE SEQUENCE [LARGE SCALE GENOMIC DNA]</scope>
    <source>
        <strain evidence="2">LZ3.2</strain>
        <tissue evidence="2">Leaf</tissue>
    </source>
</reference>
<gene>
    <name evidence="2" type="ORF">H5410_041022</name>
</gene>
<keyword evidence="3" id="KW-1185">Reference proteome</keyword>
<proteinExistence type="predicted"/>
<name>A0A9J5XT93_SOLCO</name>
<evidence type="ECO:0000256" key="1">
    <source>
        <dbReference type="SAM" id="MobiDB-lite"/>
    </source>
</evidence>
<evidence type="ECO:0000313" key="2">
    <source>
        <dbReference type="EMBL" id="KAG5590508.1"/>
    </source>
</evidence>
<comment type="caution">
    <text evidence="2">The sequence shown here is derived from an EMBL/GenBank/DDBJ whole genome shotgun (WGS) entry which is preliminary data.</text>
</comment>
<dbReference type="PANTHER" id="PTHR32108">
    <property type="entry name" value="DNA-DIRECTED RNA POLYMERASE SUBUNIT ALPHA"/>
    <property type="match status" value="1"/>
</dbReference>
<dbReference type="Proteomes" id="UP000824120">
    <property type="component" value="Chromosome 8"/>
</dbReference>